<keyword evidence="3" id="KW-1185">Reference proteome</keyword>
<dbReference type="AlphaFoldDB" id="A0A1B1AG39"/>
<reference evidence="2 3" key="1">
    <citation type="submission" date="2015-11" db="EMBL/GenBank/DDBJ databases">
        <title>Whole-Genome Sequence of Candidatus Oderbacter manganicum from the National Park Lower Oder Valley, Germany.</title>
        <authorList>
            <person name="Braun B."/>
            <person name="Liere K."/>
            <person name="Szewzyk U."/>
        </authorList>
    </citation>
    <scope>NUCLEOTIDE SEQUENCE [LARGE SCALE GENOMIC DNA]</scope>
    <source>
        <strain evidence="2 3">OTSz_A_272</strain>
    </source>
</reference>
<dbReference type="KEGG" id="cbot:ATE48_06085"/>
<organism evidence="2 3">
    <name type="scientific">Candidatus Viadribacter manganicus</name>
    <dbReference type="NCBI Taxonomy" id="1759059"/>
    <lineage>
        <taxon>Bacteria</taxon>
        <taxon>Pseudomonadati</taxon>
        <taxon>Pseudomonadota</taxon>
        <taxon>Alphaproteobacteria</taxon>
        <taxon>Hyphomonadales</taxon>
        <taxon>Hyphomonadaceae</taxon>
        <taxon>Candidatus Viadribacter</taxon>
    </lineage>
</organism>
<dbReference type="EMBL" id="CP013244">
    <property type="protein sequence ID" value="ANP45517.1"/>
    <property type="molecule type" value="Genomic_DNA"/>
</dbReference>
<dbReference type="InParanoid" id="A0A1B1AG39"/>
<dbReference type="STRING" id="1759059.ATE48_06085"/>
<keyword evidence="1" id="KW-0472">Membrane</keyword>
<sequence>MYRRRRRRSSFGRRAPPWIGYAVIGVCAATFIGLFVFLIGQSDTLAPAPQEIRVEVQDAFKE</sequence>
<keyword evidence="1" id="KW-0812">Transmembrane</keyword>
<dbReference type="Proteomes" id="UP000092498">
    <property type="component" value="Chromosome"/>
</dbReference>
<dbReference type="RefSeq" id="WP_066768954.1">
    <property type="nucleotide sequence ID" value="NZ_CP013244.1"/>
</dbReference>
<accession>A0A1B1AG39</accession>
<name>A0A1B1AG39_9PROT</name>
<evidence type="ECO:0000256" key="1">
    <source>
        <dbReference type="SAM" id="Phobius"/>
    </source>
</evidence>
<keyword evidence="1" id="KW-1133">Transmembrane helix</keyword>
<gene>
    <name evidence="2" type="ORF">ATE48_06085</name>
</gene>
<evidence type="ECO:0000313" key="2">
    <source>
        <dbReference type="EMBL" id="ANP45517.1"/>
    </source>
</evidence>
<evidence type="ECO:0000313" key="3">
    <source>
        <dbReference type="Proteomes" id="UP000092498"/>
    </source>
</evidence>
<proteinExistence type="predicted"/>
<protein>
    <submittedName>
        <fullName evidence="2">Uncharacterized protein</fullName>
    </submittedName>
</protein>
<feature type="transmembrane region" description="Helical" evidence="1">
    <location>
        <begin position="21"/>
        <end position="40"/>
    </location>
</feature>
<dbReference type="OrthoDB" id="9981664at2"/>